<reference evidence="3" key="2">
    <citation type="submission" date="2021-08" db="EMBL/GenBank/DDBJ databases">
        <authorList>
            <person name="Eriksson T."/>
        </authorList>
    </citation>
    <scope>NUCLEOTIDE SEQUENCE</scope>
    <source>
        <strain evidence="3">Stoneville</strain>
        <tissue evidence="3">Whole head</tissue>
    </source>
</reference>
<dbReference type="Proteomes" id="UP000719412">
    <property type="component" value="Unassembled WGS sequence"/>
</dbReference>
<name>A0A8J6HVP3_TENMO</name>
<gene>
    <name evidence="3" type="ORF">GEV33_002085</name>
</gene>
<feature type="compositionally biased region" description="Polar residues" evidence="1">
    <location>
        <begin position="1381"/>
        <end position="1392"/>
    </location>
</feature>
<feature type="compositionally biased region" description="Low complexity" evidence="1">
    <location>
        <begin position="375"/>
        <end position="388"/>
    </location>
</feature>
<dbReference type="CDD" id="cd01650">
    <property type="entry name" value="RT_nLTR_like"/>
    <property type="match status" value="1"/>
</dbReference>
<dbReference type="PANTHER" id="PTHR33273:SF2">
    <property type="entry name" value="ENDONUCLEASE_EXONUCLEASE_PHOSPHATASE DOMAIN-CONTAINING PROTEIN"/>
    <property type="match status" value="1"/>
</dbReference>
<dbReference type="InterPro" id="IPR036691">
    <property type="entry name" value="Endo/exonu/phosph_ase_sf"/>
</dbReference>
<dbReference type="Pfam" id="PF07530">
    <property type="entry name" value="PRE_C2HC"/>
    <property type="match status" value="1"/>
</dbReference>
<dbReference type="SMART" id="SM00596">
    <property type="entry name" value="PRE_C2HC"/>
    <property type="match status" value="1"/>
</dbReference>
<evidence type="ECO:0000256" key="1">
    <source>
        <dbReference type="SAM" id="MobiDB-lite"/>
    </source>
</evidence>
<feature type="compositionally biased region" description="Low complexity" evidence="1">
    <location>
        <begin position="1420"/>
        <end position="1429"/>
    </location>
</feature>
<dbReference type="SUPFAM" id="SSF56672">
    <property type="entry name" value="DNA/RNA polymerases"/>
    <property type="match status" value="1"/>
</dbReference>
<feature type="domain" description="Reverse transcriptase" evidence="2">
    <location>
        <begin position="903"/>
        <end position="1148"/>
    </location>
</feature>
<feature type="region of interest" description="Disordered" evidence="1">
    <location>
        <begin position="323"/>
        <end position="388"/>
    </location>
</feature>
<dbReference type="Pfam" id="PF00078">
    <property type="entry name" value="RVT_1"/>
    <property type="match status" value="1"/>
</dbReference>
<dbReference type="InterPro" id="IPR005135">
    <property type="entry name" value="Endo/exonuclease/phosphatase"/>
</dbReference>
<feature type="compositionally biased region" description="Pro residues" evidence="1">
    <location>
        <begin position="363"/>
        <end position="374"/>
    </location>
</feature>
<proteinExistence type="predicted"/>
<dbReference type="Gene3D" id="3.60.10.10">
    <property type="entry name" value="Endonuclease/exonuclease/phosphatase"/>
    <property type="match status" value="1"/>
</dbReference>
<comment type="caution">
    <text evidence="3">The sequence shown here is derived from an EMBL/GenBank/DDBJ whole genome shotgun (WGS) entry which is preliminary data.</text>
</comment>
<dbReference type="InterPro" id="IPR000477">
    <property type="entry name" value="RT_dom"/>
</dbReference>
<dbReference type="EMBL" id="JABDTM020011114">
    <property type="protein sequence ID" value="KAH0820706.1"/>
    <property type="molecule type" value="Genomic_DNA"/>
</dbReference>
<keyword evidence="4" id="KW-1185">Reference proteome</keyword>
<protein>
    <recommendedName>
        <fullName evidence="2">Reverse transcriptase domain-containing protein</fullName>
    </recommendedName>
</protein>
<evidence type="ECO:0000259" key="2">
    <source>
        <dbReference type="PROSITE" id="PS50878"/>
    </source>
</evidence>
<sequence length="1565" mass="176008">MGTLTTDQLNELARQMSVSLSNEIERRFSHLEQQVQTLQTAILEMRQAPPQQVSECPNFHQRADTPVATTSDVSCEMEHRQLSSDESEADSMATDSEFPTLKQAKKIRRRHRTHSPPEVTPAKQLHAGNFTTANKTREISTTENSTTVNKNREISTTASQPVVNSTTVSERHRIQSDHQEHCEMDRNLAQDGREASQLHKGQAMQGIRVQPTSTDDFRSLTRFLDAEKVEFLTYTLHEDKTIRAVLRPVPTDIDPEEVKQDLEDQGYHPVKVSRMVRSRGKKPMPLVLVEVPPFEKKIFDDLKAVLSLMVTVERPRKSVFPAQCHNTLPLPAQRKRKHPPSPKRTFQKSPNTPKPPQTKAAPTPAPKPTQPTPAPGKGNSSFAAAASKGKADQTKETFDAIMCGLISAINGSKNNTEAVQKLVTKMDQGRRNLPKSLSMAFWNANGLSGKIEELKLFASSYSLDVILVSETKLRDHNRDPKIPGYQIHRRDRPYGPCGGVAIYVRKPLKHSVAATPDIHHLEATGIRIEIVNGPLRLFSCYNRPRSRLIDGELLAIVNDGLPVIAAGDFNAKNTSWHCRTTNANGRALLEFASNDATIVAPVEPTHHNTVNSLADIFDIAITRNVRHQIRVTAVNELSSDHCPVLMHVGNEANEPESIRYAKIDWSKFTDHLDAKLGNIPRIIDDDGLEQAVEWLETGIVDSVEASTTRCSEPKTRYTVPQFIVELIRNKNRAIRIAHRTGFAADRTEANRQQFEVKKALIDFRNEQWEQKLESLTIEDNSIWKMTKLLRNNRKPLPPIHGARGMVYTDEENVEAFAESLELQCSVNLTNADLDHVGDVEDEVEELVETPPDIPIPPTTPEEISEIIRKLKNRKAPGPDNIGNRALKRLPEKALVALTGIANGIFRVRHFPQRWKTANVIFIPKPGKDPKFPQNHRPISLLSSVGKVIERLIHSRLASSTKNSIPDEQFGFRPKHSTQDQLLRVTEFASVSHERNHVTGAVFLDVAKAFDTVWHAGLVHKLRRAGASVAMAQLIHSFLDNRSFRAKINNVLSTEHPIEAEVRNTTLAIYADHTAIIARSKQPRMVTAHLQNAIDALETWFRRWLIDVNPEKSSALLITRRRLEPHGHVRMFGQVIPWKDQAKYLGVVLDKKLSCTPHIDYVVAKTKMVAGQLSSLTCRKSKMSPKNKLVMYKTIIRPTLTYASIVWGHAAGVHLNKMQVVQNRFLRTAFDAPWFVRNNQLHRDAELPMLKEFLLEIAMTAFEKAKTHPNPLVREAVDYDEEGPSRHKRPKMIMPSAQTFQVTTPNRRESANQMMAPHLNLTPGDVKQMMEELQVLRELVVTLRKERDDTLALLATSDVRSHVTEDDDPEIDVSPSTPPTPESDQAEPSTSVEETIEPANGAPFVEDPSEVPRKVKKTKMTQTPQVSQPTPVKPVPTPKVAGNQPPAASKIPPIILRDAAKWSGLAQAMTHRRINFSKAKPCVDGIRVNPVTVDDFRALMRLLEERRVPFHSFALPEAKTLRAVLRTVPVEISLDDIKSDLVYQGQNCPFRWYLSKCQRTRDKSSI</sequence>
<feature type="region of interest" description="Disordered" evidence="1">
    <location>
        <begin position="1360"/>
        <end position="1448"/>
    </location>
</feature>
<dbReference type="SUPFAM" id="SSF56219">
    <property type="entry name" value="DNase I-like"/>
    <property type="match status" value="1"/>
</dbReference>
<evidence type="ECO:0000313" key="3">
    <source>
        <dbReference type="EMBL" id="KAH0820706.1"/>
    </source>
</evidence>
<dbReference type="GO" id="GO:0003824">
    <property type="term" value="F:catalytic activity"/>
    <property type="evidence" value="ECO:0007669"/>
    <property type="project" value="InterPro"/>
</dbReference>
<dbReference type="PROSITE" id="PS50878">
    <property type="entry name" value="RT_POL"/>
    <property type="match status" value="1"/>
</dbReference>
<dbReference type="InterPro" id="IPR043502">
    <property type="entry name" value="DNA/RNA_pol_sf"/>
</dbReference>
<reference evidence="3" key="1">
    <citation type="journal article" date="2020" name="J Insects Food Feed">
        <title>The yellow mealworm (Tenebrio molitor) genome: a resource for the emerging insects as food and feed industry.</title>
        <authorList>
            <person name="Eriksson T."/>
            <person name="Andere A."/>
            <person name="Kelstrup H."/>
            <person name="Emery V."/>
            <person name="Picard C."/>
        </authorList>
    </citation>
    <scope>NUCLEOTIDE SEQUENCE</scope>
    <source>
        <strain evidence="3">Stoneville</strain>
        <tissue evidence="3">Whole head</tissue>
    </source>
</reference>
<dbReference type="InterPro" id="IPR006579">
    <property type="entry name" value="Pre_C2HC_dom"/>
</dbReference>
<dbReference type="GO" id="GO:0071897">
    <property type="term" value="P:DNA biosynthetic process"/>
    <property type="evidence" value="ECO:0007669"/>
    <property type="project" value="UniProtKB-ARBA"/>
</dbReference>
<dbReference type="Pfam" id="PF03372">
    <property type="entry name" value="Exo_endo_phos"/>
    <property type="match status" value="1"/>
</dbReference>
<dbReference type="PANTHER" id="PTHR33273">
    <property type="entry name" value="DOMAIN-CONTAINING PROTEIN, PUTATIVE-RELATED"/>
    <property type="match status" value="1"/>
</dbReference>
<accession>A0A8J6HVP3</accession>
<organism evidence="3 4">
    <name type="scientific">Tenebrio molitor</name>
    <name type="common">Yellow mealworm beetle</name>
    <dbReference type="NCBI Taxonomy" id="7067"/>
    <lineage>
        <taxon>Eukaryota</taxon>
        <taxon>Metazoa</taxon>
        <taxon>Ecdysozoa</taxon>
        <taxon>Arthropoda</taxon>
        <taxon>Hexapoda</taxon>
        <taxon>Insecta</taxon>
        <taxon>Pterygota</taxon>
        <taxon>Neoptera</taxon>
        <taxon>Endopterygota</taxon>
        <taxon>Coleoptera</taxon>
        <taxon>Polyphaga</taxon>
        <taxon>Cucujiformia</taxon>
        <taxon>Tenebrionidae</taxon>
        <taxon>Tenebrio</taxon>
    </lineage>
</organism>
<evidence type="ECO:0000313" key="4">
    <source>
        <dbReference type="Proteomes" id="UP000719412"/>
    </source>
</evidence>